<dbReference type="PANTHER" id="PTHR36220">
    <property type="entry name" value="UNNAMED PRODUCT"/>
    <property type="match status" value="1"/>
</dbReference>
<dbReference type="InterPro" id="IPR006311">
    <property type="entry name" value="TAT_signal"/>
</dbReference>
<accession>A0A368N6Z2</accession>
<evidence type="ECO:0000256" key="4">
    <source>
        <dbReference type="SAM" id="MobiDB-lite"/>
    </source>
</evidence>
<feature type="region of interest" description="Disordered" evidence="4">
    <location>
        <begin position="72"/>
        <end position="97"/>
    </location>
</feature>
<dbReference type="PANTHER" id="PTHR36220:SF1">
    <property type="entry name" value="GAMMA TUBULIN COMPLEX COMPONENT C-TERMINAL DOMAIN-CONTAINING PROTEIN"/>
    <property type="match status" value="1"/>
</dbReference>
<proteinExistence type="predicted"/>
<comment type="caution">
    <text evidence="5">The sequence shown here is derived from an EMBL/GenBank/DDBJ whole genome shotgun (WGS) entry which is preliminary data.</text>
</comment>
<evidence type="ECO:0000313" key="5">
    <source>
        <dbReference type="EMBL" id="RCU45996.1"/>
    </source>
</evidence>
<dbReference type="EMBL" id="QPHM01000001">
    <property type="protein sequence ID" value="RCU45996.1"/>
    <property type="molecule type" value="Genomic_DNA"/>
</dbReference>
<dbReference type="InterPro" id="IPR013517">
    <property type="entry name" value="FG-GAP"/>
</dbReference>
<dbReference type="InterPro" id="IPR028994">
    <property type="entry name" value="Integrin_alpha_N"/>
</dbReference>
<sequence length="715" mass="73724">MTDDRLTLSRRKLLAATGAVGAASTGLGLTTSAYFSDRETFQNDRLVAGQLDMRVGFEERYSNWSPDEAAGLAGNVSRPTNRTLGEPSVGLPTQAPINGSPLIALRNASDAERFLNNTTGESPDPGDDTRDAAPDGFDAATAARLDSPCESDLLVSDIERPSIRLSDVKPGDFGYVTVSFALCNNPGFVWAVGRLADASENGTSESEADDPDEDADVVELLDAVETAIWIDDGNTYQNRGESPVFTGTLRETLRVLDHDAAFGNVERSRHGLLLPGNVPAEQGGGRGPNCFAAGETHGVVLAWWLPVDHANEIQSDSVTFDIGLRTEQCRHNAVDADAPVRTAKLSAADPTEGAYLGADAALDGGTLALSADGLDLHGSNSGAVYVFDRETDSWQRTGRLVPADAGSGQLFGEAIDLTGETLVCGATGDDEHGTDAGAAYAFERDGGKWTQAAKLAPPALAAGDSFGQDVAVGDGRAVVGADGDSTDGSAAGAVYVFARTDGTWSERAVLTPSDGRAEKYFGSRVALDGETLVVGAYGDDERGTNAGAAYVFDRVAGGWSQTAKLVSPTSSEGAFFGSSVAIDGDTVVVGAFAAGSRDTGAAYAFTRSGDGYGSPVRLDPPTLSPGSFFGWAADVDDDSAVVGAYGADVAHVFDRNGGEWTARARLTPASVASGDRFGVSVAAGTDATLVTADGDDEAGPNTGAAYVFDGGDVDA</sequence>
<keyword evidence="1" id="KW-0732">Signal</keyword>
<reference evidence="5 6" key="1">
    <citation type="submission" date="2018-07" db="EMBL/GenBank/DDBJ databases">
        <title>Genome sequences of Haloplanus salinus JCM 18368T.</title>
        <authorList>
            <person name="Kim Y.B."/>
            <person name="Roh S.W."/>
        </authorList>
    </citation>
    <scope>NUCLEOTIDE SEQUENCE [LARGE SCALE GENOMIC DNA]</scope>
    <source>
        <strain evidence="5 6">JCM 18368</strain>
    </source>
</reference>
<dbReference type="Proteomes" id="UP000252189">
    <property type="component" value="Unassembled WGS sequence"/>
</dbReference>
<keyword evidence="3" id="KW-0325">Glycoprotein</keyword>
<evidence type="ECO:0000256" key="3">
    <source>
        <dbReference type="ARBA" id="ARBA00023180"/>
    </source>
</evidence>
<dbReference type="PROSITE" id="PS51318">
    <property type="entry name" value="TAT"/>
    <property type="match status" value="1"/>
</dbReference>
<keyword evidence="2" id="KW-0677">Repeat</keyword>
<dbReference type="Gene3D" id="2.130.10.130">
    <property type="entry name" value="Integrin alpha, N-terminal"/>
    <property type="match status" value="2"/>
</dbReference>
<dbReference type="SUPFAM" id="SSF50965">
    <property type="entry name" value="Galactose oxidase, central domain"/>
    <property type="match status" value="2"/>
</dbReference>
<dbReference type="InterPro" id="IPR011043">
    <property type="entry name" value="Gal_Oxase/kelch_b-propeller"/>
</dbReference>
<dbReference type="Pfam" id="PF14312">
    <property type="entry name" value="FG-GAP_2"/>
    <property type="match status" value="6"/>
</dbReference>
<evidence type="ECO:0000256" key="2">
    <source>
        <dbReference type="ARBA" id="ARBA00022737"/>
    </source>
</evidence>
<gene>
    <name evidence="5" type="ORF">DU504_00960</name>
</gene>
<protein>
    <recommendedName>
        <fullName evidence="7">PKD domain-containing protein</fullName>
    </recommendedName>
</protein>
<keyword evidence="6" id="KW-1185">Reference proteome</keyword>
<organism evidence="5 6">
    <name type="scientific">Haloplanus salinus</name>
    <dbReference type="NCBI Taxonomy" id="1126245"/>
    <lineage>
        <taxon>Archaea</taxon>
        <taxon>Methanobacteriati</taxon>
        <taxon>Methanobacteriota</taxon>
        <taxon>Stenosarchaea group</taxon>
        <taxon>Halobacteria</taxon>
        <taxon>Halobacteriales</taxon>
        <taxon>Haloferacaceae</taxon>
        <taxon>Haloplanus</taxon>
    </lineage>
</organism>
<evidence type="ECO:0000256" key="1">
    <source>
        <dbReference type="ARBA" id="ARBA00022729"/>
    </source>
</evidence>
<dbReference type="OrthoDB" id="242361at2157"/>
<dbReference type="InterPro" id="IPR013519">
    <property type="entry name" value="Int_alpha_beta-p"/>
</dbReference>
<dbReference type="RefSeq" id="WP_114447550.1">
    <property type="nucleotide sequence ID" value="NZ_QPHM01000001.1"/>
</dbReference>
<evidence type="ECO:0008006" key="7">
    <source>
        <dbReference type="Google" id="ProtNLM"/>
    </source>
</evidence>
<feature type="region of interest" description="Disordered" evidence="4">
    <location>
        <begin position="115"/>
        <end position="135"/>
    </location>
</feature>
<dbReference type="PROSITE" id="PS51470">
    <property type="entry name" value="FG_GAP"/>
    <property type="match status" value="2"/>
</dbReference>
<name>A0A368N6Z2_9EURY</name>
<evidence type="ECO:0000313" key="6">
    <source>
        <dbReference type="Proteomes" id="UP000252189"/>
    </source>
</evidence>
<dbReference type="SMART" id="SM00191">
    <property type="entry name" value="Int_alpha"/>
    <property type="match status" value="3"/>
</dbReference>
<dbReference type="AlphaFoldDB" id="A0A368N6Z2"/>